<evidence type="ECO:0000256" key="2">
    <source>
        <dbReference type="ARBA" id="ARBA00012438"/>
    </source>
</evidence>
<proteinExistence type="predicted"/>
<evidence type="ECO:0000256" key="3">
    <source>
        <dbReference type="ARBA" id="ARBA00022553"/>
    </source>
</evidence>
<evidence type="ECO:0000256" key="4">
    <source>
        <dbReference type="ARBA" id="ARBA00022679"/>
    </source>
</evidence>
<protein>
    <recommendedName>
        <fullName evidence="2">histidine kinase</fullName>
        <ecNumber evidence="2">2.7.13.3</ecNumber>
    </recommendedName>
</protein>
<keyword evidence="4" id="KW-0808">Transferase</keyword>
<keyword evidence="5" id="KW-0547">Nucleotide-binding</keyword>
<sequence length="376" mass="42521">MRSYWVWFGLLIVTWSLAGLFSGDIEGLTFMVGSALFFGCYFLSPLLEKKPSYHMFLFILMSMISIVVFWPLHTTQVNFFALLIFGLIGGKAAYRLKNIHAILIGTILYFGAIVPYVYGPLEYLLSISLYAILLSIALTAFHQTIDHEQKLVEQQEALRSEFRKVKRQLVTSEELVRQEERAQIARDMHDSVGHKLTALLMQLEVAQMQTTDLESKDRLLLLKDLAQESLADTRTAVKTLKNDEVGGLSAVIQLIRKLEAESNVRITFSVKQGALSSMLTNQQSITVYRAVQEALTNIMRHSKSREASVAFSVPTGRYFRFQISNPVDKTTSFQEGFGLTAMRERIDQISGNLEITQANEEFRIIGTFPLAKGEQL</sequence>
<accession>A0A9J6RFM6</accession>
<evidence type="ECO:0000256" key="8">
    <source>
        <dbReference type="ARBA" id="ARBA00023012"/>
    </source>
</evidence>
<dbReference type="CDD" id="cd16917">
    <property type="entry name" value="HATPase_UhpB-NarQ-NarX-like"/>
    <property type="match status" value="1"/>
</dbReference>
<dbReference type="Pfam" id="PF07730">
    <property type="entry name" value="HisKA_3"/>
    <property type="match status" value="1"/>
</dbReference>
<dbReference type="GO" id="GO:0016020">
    <property type="term" value="C:membrane"/>
    <property type="evidence" value="ECO:0007669"/>
    <property type="project" value="InterPro"/>
</dbReference>
<evidence type="ECO:0000256" key="5">
    <source>
        <dbReference type="ARBA" id="ARBA00022741"/>
    </source>
</evidence>
<keyword evidence="9" id="KW-0472">Membrane</keyword>
<evidence type="ECO:0000256" key="7">
    <source>
        <dbReference type="ARBA" id="ARBA00022840"/>
    </source>
</evidence>
<dbReference type="Gene3D" id="1.20.5.1930">
    <property type="match status" value="1"/>
</dbReference>
<dbReference type="RefSeq" id="WP_268781178.1">
    <property type="nucleotide sequence ID" value="NZ_JAPRAT010000035.1"/>
</dbReference>
<feature type="transmembrane region" description="Helical" evidence="9">
    <location>
        <begin position="101"/>
        <end position="118"/>
    </location>
</feature>
<dbReference type="EMBL" id="JAPRAT010000035">
    <property type="protein sequence ID" value="MCZ0704408.1"/>
    <property type="molecule type" value="Genomic_DNA"/>
</dbReference>
<dbReference type="GO" id="GO:0046983">
    <property type="term" value="F:protein dimerization activity"/>
    <property type="evidence" value="ECO:0007669"/>
    <property type="project" value="InterPro"/>
</dbReference>
<feature type="transmembrane region" description="Helical" evidence="9">
    <location>
        <begin position="77"/>
        <end position="94"/>
    </location>
</feature>
<name>A0A9J6RFM6_9BACI</name>
<evidence type="ECO:0000256" key="1">
    <source>
        <dbReference type="ARBA" id="ARBA00000085"/>
    </source>
</evidence>
<evidence type="ECO:0000313" key="12">
    <source>
        <dbReference type="Proteomes" id="UP001084197"/>
    </source>
</evidence>
<dbReference type="GO" id="GO:0005524">
    <property type="term" value="F:ATP binding"/>
    <property type="evidence" value="ECO:0007669"/>
    <property type="project" value="UniProtKB-KW"/>
</dbReference>
<dbReference type="InterPro" id="IPR036890">
    <property type="entry name" value="HATPase_C_sf"/>
</dbReference>
<dbReference type="Proteomes" id="UP001084197">
    <property type="component" value="Unassembled WGS sequence"/>
</dbReference>
<dbReference type="PANTHER" id="PTHR24421:SF10">
    <property type="entry name" value="NITRATE_NITRITE SENSOR PROTEIN NARQ"/>
    <property type="match status" value="1"/>
</dbReference>
<evidence type="ECO:0000256" key="9">
    <source>
        <dbReference type="SAM" id="Phobius"/>
    </source>
</evidence>
<feature type="transmembrane region" description="Helical" evidence="9">
    <location>
        <begin position="124"/>
        <end position="141"/>
    </location>
</feature>
<comment type="caution">
    <text evidence="11">The sequence shown here is derived from an EMBL/GenBank/DDBJ whole genome shotgun (WGS) entry which is preliminary data.</text>
</comment>
<feature type="transmembrane region" description="Helical" evidence="9">
    <location>
        <begin position="28"/>
        <end position="46"/>
    </location>
</feature>
<feature type="transmembrane region" description="Helical" evidence="9">
    <location>
        <begin position="53"/>
        <end position="71"/>
    </location>
</feature>
<dbReference type="InterPro" id="IPR050482">
    <property type="entry name" value="Sensor_HK_TwoCompSys"/>
</dbReference>
<evidence type="ECO:0000259" key="10">
    <source>
        <dbReference type="Pfam" id="PF07730"/>
    </source>
</evidence>
<gene>
    <name evidence="11" type="ORF">OWO01_14455</name>
</gene>
<keyword evidence="7" id="KW-0067">ATP-binding</keyword>
<evidence type="ECO:0000313" key="11">
    <source>
        <dbReference type="EMBL" id="MCZ0704408.1"/>
    </source>
</evidence>
<keyword evidence="9" id="KW-1133">Transmembrane helix</keyword>
<dbReference type="AlphaFoldDB" id="A0A9J6RFM6"/>
<dbReference type="GO" id="GO:0000155">
    <property type="term" value="F:phosphorelay sensor kinase activity"/>
    <property type="evidence" value="ECO:0007669"/>
    <property type="project" value="InterPro"/>
</dbReference>
<feature type="domain" description="Signal transduction histidine kinase subgroup 3 dimerisation and phosphoacceptor" evidence="10">
    <location>
        <begin position="180"/>
        <end position="242"/>
    </location>
</feature>
<dbReference type="EC" id="2.7.13.3" evidence="2"/>
<dbReference type="InterPro" id="IPR011712">
    <property type="entry name" value="Sig_transdc_His_kin_sub3_dim/P"/>
</dbReference>
<keyword evidence="8" id="KW-0902">Two-component regulatory system</keyword>
<dbReference type="PANTHER" id="PTHR24421">
    <property type="entry name" value="NITRATE/NITRITE SENSOR PROTEIN NARX-RELATED"/>
    <property type="match status" value="1"/>
</dbReference>
<keyword evidence="6 11" id="KW-0418">Kinase</keyword>
<evidence type="ECO:0000256" key="6">
    <source>
        <dbReference type="ARBA" id="ARBA00022777"/>
    </source>
</evidence>
<keyword evidence="12" id="KW-1185">Reference proteome</keyword>
<reference evidence="11" key="1">
    <citation type="submission" date="2022-11" db="EMBL/GenBank/DDBJ databases">
        <title>WGS of Natronobacillus azotifigens 24KS-1, an anaerobic diazotrophic haloalkaliphile from soda-rich habitats.</title>
        <authorList>
            <person name="Sorokin D.Y."/>
            <person name="Merkel A.Y."/>
        </authorList>
    </citation>
    <scope>NUCLEOTIDE SEQUENCE</scope>
    <source>
        <strain evidence="11">24KS-1</strain>
    </source>
</reference>
<comment type="catalytic activity">
    <reaction evidence="1">
        <text>ATP + protein L-histidine = ADP + protein N-phospho-L-histidine.</text>
        <dbReference type="EC" id="2.7.13.3"/>
    </reaction>
</comment>
<organism evidence="11 12">
    <name type="scientific">Natronobacillus azotifigens</name>
    <dbReference type="NCBI Taxonomy" id="472978"/>
    <lineage>
        <taxon>Bacteria</taxon>
        <taxon>Bacillati</taxon>
        <taxon>Bacillota</taxon>
        <taxon>Bacilli</taxon>
        <taxon>Bacillales</taxon>
        <taxon>Bacillaceae</taxon>
        <taxon>Natronobacillus</taxon>
    </lineage>
</organism>
<keyword evidence="9" id="KW-0812">Transmembrane</keyword>
<dbReference type="Gene3D" id="3.30.565.10">
    <property type="entry name" value="Histidine kinase-like ATPase, C-terminal domain"/>
    <property type="match status" value="1"/>
</dbReference>
<keyword evidence="3" id="KW-0597">Phosphoprotein</keyword>